<sequence length="459" mass="48858">MTADLVIIGAGPAGMAAARIAADGGMRVTLLDEQDRVGGQIYRNVADATGRDWLGADYAKGADLVWGLDHPLIAYEPRAMVWRLDPQQGVIWSRDGQSHITHAPHLLIATGAQERPVPFPGWTLPGVMPVGAAQILMKQSGMLPRDAILAGAGPLLYLVAAQMIAAGSPPQALVETGSDLLRALPRLPQAMPGAMTLVKGLGLIQRIRAAGIPRHHSATNFRAVQTDEGRITFSFTTRKGRQELECGLLLTHLGVIPQTHLTRSMGLEHEYDPAQQAWRPKLDALGQSSLDHVFVAGDGGGIGGADVARAQGALAALAILHRAGLMNRAERDARARPQQRALSRSLSVRPFLDAAYPVPPAFLAPPDDTIVCRCEEVTARTIREAAEDGAHGLRLMRTALRTGMGPCQGRMCEVTVIGLIAEATGRHPSTIGPGRVRTPVKPVTLAELALLGRQPEEPA</sequence>
<dbReference type="InterPro" id="IPR036188">
    <property type="entry name" value="FAD/NAD-bd_sf"/>
</dbReference>
<proteinExistence type="predicted"/>
<name>A0A1V0GV62_9RHOB</name>
<dbReference type="Pfam" id="PF17806">
    <property type="entry name" value="SO_alpha_A3"/>
    <property type="match status" value="1"/>
</dbReference>
<feature type="domain" description="FAD/NAD(P)-binding" evidence="2">
    <location>
        <begin position="4"/>
        <end position="312"/>
    </location>
</feature>
<keyword evidence="1" id="KW-0560">Oxidoreductase</keyword>
<dbReference type="KEGG" id="pye:A6J80_16500"/>
<dbReference type="InterPro" id="IPR051691">
    <property type="entry name" value="Metab_Enz_Cyan_OpOx_G3PDH"/>
</dbReference>
<dbReference type="GO" id="GO:0016491">
    <property type="term" value="F:oxidoreductase activity"/>
    <property type="evidence" value="ECO:0007669"/>
    <property type="project" value="UniProtKB-KW"/>
</dbReference>
<dbReference type="Gene3D" id="3.40.50.720">
    <property type="entry name" value="NAD(P)-binding Rossmann-like Domain"/>
    <property type="match status" value="1"/>
</dbReference>
<dbReference type="PRINTS" id="PR00368">
    <property type="entry name" value="FADPNR"/>
</dbReference>
<dbReference type="InterPro" id="IPR041854">
    <property type="entry name" value="BFD-like_2Fe2S-bd_dom_sf"/>
</dbReference>
<evidence type="ECO:0000259" key="3">
    <source>
        <dbReference type="Pfam" id="PF17806"/>
    </source>
</evidence>
<dbReference type="AlphaFoldDB" id="A0A1V0GV62"/>
<dbReference type="Gene3D" id="1.10.10.1100">
    <property type="entry name" value="BFD-like [2Fe-2S]-binding domain"/>
    <property type="match status" value="1"/>
</dbReference>
<dbReference type="Proteomes" id="UP000191257">
    <property type="component" value="Chromosome"/>
</dbReference>
<dbReference type="InterPro" id="IPR041117">
    <property type="entry name" value="SoxA_A3"/>
</dbReference>
<dbReference type="InterPro" id="IPR023753">
    <property type="entry name" value="FAD/NAD-binding_dom"/>
</dbReference>
<protein>
    <submittedName>
        <fullName evidence="4">FAD-dependent oxidoreductase</fullName>
    </submittedName>
</protein>
<dbReference type="RefSeq" id="WP_080622224.1">
    <property type="nucleotide sequence ID" value="NZ_CAWMZI010000001.1"/>
</dbReference>
<dbReference type="SUPFAM" id="SSF51905">
    <property type="entry name" value="FAD/NAD(P)-binding domain"/>
    <property type="match status" value="1"/>
</dbReference>
<dbReference type="Pfam" id="PF07992">
    <property type="entry name" value="Pyr_redox_2"/>
    <property type="match status" value="1"/>
</dbReference>
<dbReference type="PRINTS" id="PR00411">
    <property type="entry name" value="PNDRDTASEI"/>
</dbReference>
<keyword evidence="5" id="KW-1185">Reference proteome</keyword>
<evidence type="ECO:0000256" key="1">
    <source>
        <dbReference type="ARBA" id="ARBA00023002"/>
    </source>
</evidence>
<feature type="domain" description="SoxA A3" evidence="3">
    <location>
        <begin position="371"/>
        <end position="449"/>
    </location>
</feature>
<accession>A0A1V0GV62</accession>
<evidence type="ECO:0000313" key="4">
    <source>
        <dbReference type="EMBL" id="ARC37756.1"/>
    </source>
</evidence>
<dbReference type="PIRSF" id="PIRSF037495">
    <property type="entry name" value="Opine_OX_OoxA/HcnB"/>
    <property type="match status" value="1"/>
</dbReference>
<dbReference type="EMBL" id="CP020442">
    <property type="protein sequence ID" value="ARC37756.1"/>
    <property type="molecule type" value="Genomic_DNA"/>
</dbReference>
<gene>
    <name evidence="4" type="ORF">A6J80_16500</name>
</gene>
<dbReference type="InterPro" id="IPR017224">
    <property type="entry name" value="Opine_Oxase_asu/HCN_bsu"/>
</dbReference>
<dbReference type="STRING" id="147645.A6J80_16500"/>
<evidence type="ECO:0000313" key="5">
    <source>
        <dbReference type="Proteomes" id="UP000191257"/>
    </source>
</evidence>
<dbReference type="PANTHER" id="PTHR42949:SF3">
    <property type="entry name" value="ANAEROBIC GLYCEROL-3-PHOSPHATE DEHYDROGENASE SUBUNIT B"/>
    <property type="match status" value="1"/>
</dbReference>
<dbReference type="PANTHER" id="PTHR42949">
    <property type="entry name" value="ANAEROBIC GLYCEROL-3-PHOSPHATE DEHYDROGENASE SUBUNIT B"/>
    <property type="match status" value="1"/>
</dbReference>
<reference evidence="4" key="1">
    <citation type="submission" date="2017-12" db="EMBL/GenBank/DDBJ databases">
        <title>FDA dAtabase for Regulatory Grade micrObial Sequences (FDA-ARGOS): Supporting development and validation of Infectious Disease Dx tests.</title>
        <authorList>
            <person name="Campos J."/>
            <person name="Goldberg B."/>
            <person name="Tallon L."/>
            <person name="Sadzewicz L."/>
            <person name="Sengamalay N."/>
            <person name="Ott S."/>
            <person name="Godinez A."/>
            <person name="Nagaraj S."/>
            <person name="Vyas G."/>
            <person name="Aluvathingal J."/>
            <person name="Nadendla S."/>
            <person name="Geyer C."/>
            <person name="Nandy P."/>
            <person name="Hobson J."/>
            <person name="Sichtig H."/>
        </authorList>
    </citation>
    <scope>NUCLEOTIDE SEQUENCE</scope>
    <source>
        <strain evidence="4">FDAARGOS_252</strain>
    </source>
</reference>
<evidence type="ECO:0000259" key="2">
    <source>
        <dbReference type="Pfam" id="PF07992"/>
    </source>
</evidence>
<dbReference type="Gene3D" id="3.50.50.60">
    <property type="entry name" value="FAD/NAD(P)-binding domain"/>
    <property type="match status" value="2"/>
</dbReference>
<organism evidence="4 5">
    <name type="scientific">Paracoccus yeei</name>
    <dbReference type="NCBI Taxonomy" id="147645"/>
    <lineage>
        <taxon>Bacteria</taxon>
        <taxon>Pseudomonadati</taxon>
        <taxon>Pseudomonadota</taxon>
        <taxon>Alphaproteobacteria</taxon>
        <taxon>Rhodobacterales</taxon>
        <taxon>Paracoccaceae</taxon>
        <taxon>Paracoccus</taxon>
    </lineage>
</organism>
<dbReference type="CDD" id="cd19946">
    <property type="entry name" value="GlpA-like_Fer2_BFD-like"/>
    <property type="match status" value="1"/>
</dbReference>